<gene>
    <name evidence="2" type="ORF">HGMM_F48B01C04</name>
</gene>
<dbReference type="PANTHER" id="PTHR45726:SF3">
    <property type="entry name" value="LEUKOTRIENE A-4 HYDROLASE"/>
    <property type="match status" value="1"/>
</dbReference>
<accession>H5SM02</accession>
<dbReference type="InterPro" id="IPR027268">
    <property type="entry name" value="Peptidase_M4/M1_CTD_sf"/>
</dbReference>
<evidence type="ECO:0000313" key="2">
    <source>
        <dbReference type="EMBL" id="BAL57188.1"/>
    </source>
</evidence>
<dbReference type="GO" id="GO:0004177">
    <property type="term" value="F:aminopeptidase activity"/>
    <property type="evidence" value="ECO:0007669"/>
    <property type="project" value="UniProtKB-KW"/>
</dbReference>
<keyword evidence="2" id="KW-0031">Aminopeptidase</keyword>
<dbReference type="InterPro" id="IPR034015">
    <property type="entry name" value="M1_LTA4H"/>
</dbReference>
<reference evidence="2" key="2">
    <citation type="journal article" date="2012" name="PLoS ONE">
        <title>A Deeply Branching Thermophilic Bacterium with an Ancient Acetyl-CoA Pathway Dominates a Subsurface Ecosystem.</title>
        <authorList>
            <person name="Takami H."/>
            <person name="Noguchi H."/>
            <person name="Takaki Y."/>
            <person name="Uchiyama I."/>
            <person name="Toyoda A."/>
            <person name="Nishi S."/>
            <person name="Chee G.-J."/>
            <person name="Arai W."/>
            <person name="Nunoura T."/>
            <person name="Itoh T."/>
            <person name="Hattori M."/>
            <person name="Takai K."/>
        </authorList>
    </citation>
    <scope>NUCLEOTIDE SEQUENCE</scope>
</reference>
<sequence>MRPRYVLQIVLDVLSKRASVHEQIEYSNLTGEALTEIVMAAVPNLWPQGFQLQEVQVRERNGVQVRLEGQRLSLALPQALKPGESLHIELAYQLLLPFAEQKDPNLERPRIYGYTARQINLTNWYPFIVPYRKPSGWLLHDPWFYGEHLVYEAADFEVYLKLEHAGAEWQIAASAPGQPEGEWEHYSLSQGRAFVLSLNQGAQVLEENWKGVQLRSLFFLPYEQGGRAVLQAMRQAILAYTAHFGPYPHTTLTAVMGDFNDGMEYSAFFFLPRDFYNLYDGTPANYLTFITAHETAHQWWFERVASDQALEPWLDEALCTYSEVIFYESFDPGLVPWWWSYRVDFYQPQGFINIPIYEGGGFRPYTNAVYLRGAHFLEELRQHLGDALFFEFLRTYQQEMNGQIATSQDFFRILSRFTPEKQNDLQKGYFRP</sequence>
<evidence type="ECO:0000259" key="1">
    <source>
        <dbReference type="Pfam" id="PF01433"/>
    </source>
</evidence>
<dbReference type="GO" id="GO:0008270">
    <property type="term" value="F:zinc ion binding"/>
    <property type="evidence" value="ECO:0007669"/>
    <property type="project" value="InterPro"/>
</dbReference>
<name>H5SM02_9ZZZZ</name>
<protein>
    <submittedName>
        <fullName evidence="2">Aminopeptidase</fullName>
    </submittedName>
</protein>
<dbReference type="GO" id="GO:0008237">
    <property type="term" value="F:metallopeptidase activity"/>
    <property type="evidence" value="ECO:0007669"/>
    <property type="project" value="InterPro"/>
</dbReference>
<dbReference type="InterPro" id="IPR014782">
    <property type="entry name" value="Peptidase_M1_dom"/>
</dbReference>
<feature type="domain" description="Peptidase M1 membrane alanine aminopeptidase" evidence="1">
    <location>
        <begin position="247"/>
        <end position="418"/>
    </location>
</feature>
<dbReference type="Pfam" id="PF01433">
    <property type="entry name" value="Peptidase_M1"/>
    <property type="match status" value="1"/>
</dbReference>
<keyword evidence="2" id="KW-0645">Protease</keyword>
<dbReference type="Gene3D" id="1.10.390.10">
    <property type="entry name" value="Neutral Protease Domain 2"/>
    <property type="match status" value="1"/>
</dbReference>
<dbReference type="SUPFAM" id="SSF55486">
    <property type="entry name" value="Metalloproteases ('zincins'), catalytic domain"/>
    <property type="match status" value="1"/>
</dbReference>
<keyword evidence="2" id="KW-0378">Hydrolase</keyword>
<dbReference type="CDD" id="cd09604">
    <property type="entry name" value="M1_APN_like"/>
    <property type="match status" value="1"/>
</dbReference>
<dbReference type="PANTHER" id="PTHR45726">
    <property type="entry name" value="LEUKOTRIENE A-4 HYDROLASE"/>
    <property type="match status" value="1"/>
</dbReference>
<proteinExistence type="predicted"/>
<reference evidence="2" key="1">
    <citation type="journal article" date="2005" name="Environ. Microbiol.">
        <title>Genetic and functional properties of uncultivated thermophilic crenarchaeotes from a subsurface gold mine as revealed by analysis of genome fragments.</title>
        <authorList>
            <person name="Nunoura T."/>
            <person name="Hirayama H."/>
            <person name="Takami H."/>
            <person name="Oida H."/>
            <person name="Nishi S."/>
            <person name="Shimamura S."/>
            <person name="Suzuki Y."/>
            <person name="Inagaki F."/>
            <person name="Takai K."/>
            <person name="Nealson K.H."/>
            <person name="Horikoshi K."/>
        </authorList>
    </citation>
    <scope>NUCLEOTIDE SEQUENCE</scope>
</reference>
<dbReference type="AlphaFoldDB" id="H5SM02"/>
<organism evidence="2">
    <name type="scientific">uncultured prokaryote</name>
    <dbReference type="NCBI Taxonomy" id="198431"/>
    <lineage>
        <taxon>unclassified sequences</taxon>
        <taxon>environmental samples</taxon>
    </lineage>
</organism>
<dbReference type="EMBL" id="AP011769">
    <property type="protein sequence ID" value="BAL57188.1"/>
    <property type="molecule type" value="Genomic_DNA"/>
</dbReference>